<evidence type="ECO:0000256" key="4">
    <source>
        <dbReference type="ARBA" id="ARBA00022840"/>
    </source>
</evidence>
<evidence type="ECO:0000256" key="2">
    <source>
        <dbReference type="ARBA" id="ARBA00022448"/>
    </source>
</evidence>
<organism evidence="5">
    <name type="scientific">Nocardia globerula</name>
    <dbReference type="NCBI Taxonomy" id="1818"/>
    <lineage>
        <taxon>Bacteria</taxon>
        <taxon>Bacillati</taxon>
        <taxon>Actinomycetota</taxon>
        <taxon>Actinomycetes</taxon>
        <taxon>Mycobacteriales</taxon>
        <taxon>Nocardiaceae</taxon>
        <taxon>Nocardia</taxon>
    </lineage>
</organism>
<dbReference type="PROSITE" id="PS50893">
    <property type="entry name" value="ABC_TRANSPORTER_2"/>
    <property type="match status" value="1"/>
</dbReference>
<protein>
    <submittedName>
        <fullName evidence="5">Peptide/nickel transport system ATP-binding protein</fullName>
    </submittedName>
</protein>
<name>A0A652YQQ3_NOCGL</name>
<dbReference type="SUPFAM" id="SSF52540">
    <property type="entry name" value="P-loop containing nucleoside triphosphate hydrolases"/>
    <property type="match status" value="1"/>
</dbReference>
<accession>A0A652YQQ3</accession>
<reference evidence="5" key="1">
    <citation type="submission" date="2019-07" db="EMBL/GenBank/DDBJ databases">
        <title>Genomic Encyclopedia of Type Strains, Phase IV (KMG-IV): sequencing the most valuable type-strain genomes for metagenomic binning, comparative biology and taxonomic classification.</title>
        <authorList>
            <person name="Goeker M."/>
        </authorList>
    </citation>
    <scope>NUCLEOTIDE SEQUENCE</scope>
    <source>
        <strain evidence="5">DSM 44596</strain>
    </source>
</reference>
<proteinExistence type="inferred from homology"/>
<dbReference type="InterPro" id="IPR027417">
    <property type="entry name" value="P-loop_NTPase"/>
</dbReference>
<dbReference type="InterPro" id="IPR003439">
    <property type="entry name" value="ABC_transporter-like_ATP-bd"/>
</dbReference>
<dbReference type="GO" id="GO:0016887">
    <property type="term" value="F:ATP hydrolysis activity"/>
    <property type="evidence" value="ECO:0007669"/>
    <property type="project" value="InterPro"/>
</dbReference>
<dbReference type="InterPro" id="IPR050319">
    <property type="entry name" value="ABC_transp_ATP-bind"/>
</dbReference>
<keyword evidence="4 5" id="KW-0067">ATP-binding</keyword>
<comment type="caution">
    <text evidence="5">The sequence shown here is derived from an EMBL/GenBank/DDBJ whole genome shotgun (WGS) entry which is preliminary data.</text>
</comment>
<keyword evidence="2" id="KW-0813">Transport</keyword>
<dbReference type="AlphaFoldDB" id="A0A652YQQ3"/>
<comment type="similarity">
    <text evidence="1">Belongs to the ABC transporter superfamily.</text>
</comment>
<sequence length="216" mass="23068">MSLRALDVTGGYERGRPVLENVSLEIPAGHLIGLTGPSGTGKSTLARILASLDAPWSGEVQIDGSRVAGTKFGVPAEFRGAVSMLFQSPRAATDPRQTLARIIGQPADIARRDIDIEALASEVGLTPDLLARRPHQVSDGQLQRAALARSLAQQPHYLICDEATAMLDAATTATIVRLIERRATDHGIGVLLISHDRDLLDACCTRVHELDDIRAG</sequence>
<dbReference type="GO" id="GO:0005524">
    <property type="term" value="F:ATP binding"/>
    <property type="evidence" value="ECO:0007669"/>
    <property type="project" value="UniProtKB-KW"/>
</dbReference>
<gene>
    <name evidence="5" type="ORF">FNL38_103149</name>
</gene>
<dbReference type="PANTHER" id="PTHR43776:SF7">
    <property type="entry name" value="D,D-DIPEPTIDE TRANSPORT ATP-BINDING PROTEIN DDPF-RELATED"/>
    <property type="match status" value="1"/>
</dbReference>
<dbReference type="SMART" id="SM00382">
    <property type="entry name" value="AAA"/>
    <property type="match status" value="1"/>
</dbReference>
<dbReference type="EMBL" id="VNIQ01000003">
    <property type="protein sequence ID" value="TYQ04799.1"/>
    <property type="molecule type" value="Genomic_DNA"/>
</dbReference>
<evidence type="ECO:0000256" key="1">
    <source>
        <dbReference type="ARBA" id="ARBA00005417"/>
    </source>
</evidence>
<dbReference type="GO" id="GO:0055085">
    <property type="term" value="P:transmembrane transport"/>
    <property type="evidence" value="ECO:0007669"/>
    <property type="project" value="UniProtKB-ARBA"/>
</dbReference>
<dbReference type="Gene3D" id="3.40.50.300">
    <property type="entry name" value="P-loop containing nucleotide triphosphate hydrolases"/>
    <property type="match status" value="1"/>
</dbReference>
<dbReference type="PANTHER" id="PTHR43776">
    <property type="entry name" value="TRANSPORT ATP-BINDING PROTEIN"/>
    <property type="match status" value="1"/>
</dbReference>
<dbReference type="InterPro" id="IPR003593">
    <property type="entry name" value="AAA+_ATPase"/>
</dbReference>
<evidence type="ECO:0000256" key="3">
    <source>
        <dbReference type="ARBA" id="ARBA00022741"/>
    </source>
</evidence>
<evidence type="ECO:0000313" key="5">
    <source>
        <dbReference type="EMBL" id="TYQ04799.1"/>
    </source>
</evidence>
<dbReference type="Pfam" id="PF00005">
    <property type="entry name" value="ABC_tran"/>
    <property type="match status" value="1"/>
</dbReference>
<keyword evidence="3" id="KW-0547">Nucleotide-binding</keyword>